<keyword evidence="1" id="KW-0479">Metal-binding</keyword>
<protein>
    <submittedName>
        <fullName evidence="8">Predicted protein</fullName>
    </submittedName>
</protein>
<dbReference type="PANTHER" id="PTHR21319">
    <property type="entry name" value="RING FINGER AND CHY ZINC FINGER DOMAIN-CONTAINING PROTEIN 1"/>
    <property type="match status" value="1"/>
</dbReference>
<evidence type="ECO:0000256" key="1">
    <source>
        <dbReference type="ARBA" id="ARBA00022723"/>
    </source>
</evidence>
<dbReference type="PANTHER" id="PTHR21319:SF53">
    <property type="entry name" value="RING FINGER AND CHY ZINC FINGER DOMAIN-CONTAINING PROTEIN 1"/>
    <property type="match status" value="1"/>
</dbReference>
<name>D2UZG7_NAEGR</name>
<evidence type="ECO:0000259" key="7">
    <source>
        <dbReference type="PROSITE" id="PS51270"/>
    </source>
</evidence>
<gene>
    <name evidence="8" type="ORF">NAEGRDRAFT_3530</name>
</gene>
<dbReference type="SUPFAM" id="SSF57850">
    <property type="entry name" value="RING/U-box"/>
    <property type="match status" value="1"/>
</dbReference>
<dbReference type="InterPro" id="IPR017921">
    <property type="entry name" value="Znf_CTCHY"/>
</dbReference>
<evidence type="ECO:0000256" key="4">
    <source>
        <dbReference type="PROSITE-ProRule" id="PRU00601"/>
    </source>
</evidence>
<accession>D2UZG7</accession>
<dbReference type="Pfam" id="PF13639">
    <property type="entry name" value="zf-RING_2"/>
    <property type="match status" value="1"/>
</dbReference>
<dbReference type="RefSeq" id="XP_002682890.1">
    <property type="nucleotide sequence ID" value="XM_002682844.1"/>
</dbReference>
<dbReference type="SUPFAM" id="SSF161219">
    <property type="entry name" value="CHY zinc finger-like"/>
    <property type="match status" value="1"/>
</dbReference>
<evidence type="ECO:0000313" key="9">
    <source>
        <dbReference type="Proteomes" id="UP000006671"/>
    </source>
</evidence>
<dbReference type="CDD" id="cd16464">
    <property type="entry name" value="RING-H2_Pirh2-like"/>
    <property type="match status" value="1"/>
</dbReference>
<evidence type="ECO:0000256" key="2">
    <source>
        <dbReference type="ARBA" id="ARBA00022771"/>
    </source>
</evidence>
<evidence type="ECO:0000259" key="5">
    <source>
        <dbReference type="PROSITE" id="PS50089"/>
    </source>
</evidence>
<feature type="domain" description="RING-type" evidence="5">
    <location>
        <begin position="137"/>
        <end position="180"/>
    </location>
</feature>
<dbReference type="STRING" id="5762.D2UZG7"/>
<dbReference type="Pfam" id="PF14599">
    <property type="entry name" value="zinc_ribbon_6"/>
    <property type="match status" value="1"/>
</dbReference>
<dbReference type="InterPro" id="IPR013083">
    <property type="entry name" value="Znf_RING/FYVE/PHD"/>
</dbReference>
<dbReference type="Gene3D" id="2.20.28.10">
    <property type="match status" value="1"/>
</dbReference>
<dbReference type="GO" id="GO:0008270">
    <property type="term" value="F:zinc ion binding"/>
    <property type="evidence" value="ECO:0007669"/>
    <property type="project" value="UniProtKB-KW"/>
</dbReference>
<dbReference type="Pfam" id="PF05495">
    <property type="entry name" value="zf-CHY"/>
    <property type="match status" value="1"/>
</dbReference>
<dbReference type="OMA" id="KLYPCRL"/>
<feature type="non-terminal residue" evidence="8">
    <location>
        <position position="241"/>
    </location>
</feature>
<dbReference type="EMBL" id="GG738846">
    <property type="protein sequence ID" value="EFC50146.1"/>
    <property type="molecule type" value="Genomic_DNA"/>
</dbReference>
<feature type="non-terminal residue" evidence="8">
    <location>
        <position position="1"/>
    </location>
</feature>
<dbReference type="InterPro" id="IPR037274">
    <property type="entry name" value="Znf_CHY_sf"/>
</dbReference>
<dbReference type="SUPFAM" id="SSF161245">
    <property type="entry name" value="Zinc hairpin stack"/>
    <property type="match status" value="1"/>
</dbReference>
<keyword evidence="2 4" id="KW-0863">Zinc-finger</keyword>
<dbReference type="FunCoup" id="D2UZG7">
    <property type="interactions" value="352"/>
</dbReference>
<dbReference type="PROSITE" id="PS51270">
    <property type="entry name" value="ZF_CTCHY"/>
    <property type="match status" value="1"/>
</dbReference>
<dbReference type="InParanoid" id="D2UZG7"/>
<organism evidence="9">
    <name type="scientific">Naegleria gruberi</name>
    <name type="common">Amoeba</name>
    <dbReference type="NCBI Taxonomy" id="5762"/>
    <lineage>
        <taxon>Eukaryota</taxon>
        <taxon>Discoba</taxon>
        <taxon>Heterolobosea</taxon>
        <taxon>Tetramitia</taxon>
        <taxon>Eutetramitia</taxon>
        <taxon>Vahlkampfiidae</taxon>
        <taxon>Naegleria</taxon>
    </lineage>
</organism>
<reference evidence="8 9" key="1">
    <citation type="journal article" date="2010" name="Cell">
        <title>The genome of Naegleria gruberi illuminates early eukaryotic versatility.</title>
        <authorList>
            <person name="Fritz-Laylin L.K."/>
            <person name="Prochnik S.E."/>
            <person name="Ginger M.L."/>
            <person name="Dacks J.B."/>
            <person name="Carpenter M.L."/>
            <person name="Field M.C."/>
            <person name="Kuo A."/>
            <person name="Paredez A."/>
            <person name="Chapman J."/>
            <person name="Pham J."/>
            <person name="Shu S."/>
            <person name="Neupane R."/>
            <person name="Cipriano M."/>
            <person name="Mancuso J."/>
            <person name="Tu H."/>
            <person name="Salamov A."/>
            <person name="Lindquist E."/>
            <person name="Shapiro H."/>
            <person name="Lucas S."/>
            <person name="Grigoriev I.V."/>
            <person name="Cande W.Z."/>
            <person name="Fulton C."/>
            <person name="Rokhsar D.S."/>
            <person name="Dawson S.C."/>
        </authorList>
    </citation>
    <scope>NUCLEOTIDE SEQUENCE [LARGE SCALE GENOMIC DNA]</scope>
    <source>
        <strain evidence="8 9">NEG-M</strain>
    </source>
</reference>
<dbReference type="InterPro" id="IPR039512">
    <property type="entry name" value="RCHY1_zinc-ribbon"/>
</dbReference>
<dbReference type="GO" id="GO:0016567">
    <property type="term" value="P:protein ubiquitination"/>
    <property type="evidence" value="ECO:0007669"/>
    <property type="project" value="TreeGrafter"/>
</dbReference>
<dbReference type="InterPro" id="IPR001841">
    <property type="entry name" value="Znf_RING"/>
</dbReference>
<sequence>LGCSHYPHNCMIQSPCCKEFYWCRLCHDAEAFQKCKCKVEQMDRYSVERIKCMRCQLEQSSDNVICENPNCNTQFGEFYSCTICHIYSNDKNRSIYHCEGCKICRIGKREQFIHCYTCGACMAPSHKCIPNSMHSNCPVCLENLFSSTSSVHLLKCGHPMHSSCFKSMLKNRVYNCPLCQKYMVDIDTELMDREIQNSPMPQEFRKKVNILCNECLNKGEADFHVFGMKCSNCASYNTKQI</sequence>
<feature type="domain" description="CTCHY-type" evidence="7">
    <location>
        <begin position="76"/>
        <end position="136"/>
    </location>
</feature>
<proteinExistence type="predicted"/>
<dbReference type="Gene3D" id="3.30.40.10">
    <property type="entry name" value="Zinc/RING finger domain, C3HC4 (zinc finger)"/>
    <property type="match status" value="1"/>
</dbReference>
<dbReference type="GO" id="GO:0005634">
    <property type="term" value="C:nucleus"/>
    <property type="evidence" value="ECO:0007669"/>
    <property type="project" value="TreeGrafter"/>
</dbReference>
<keyword evidence="3" id="KW-0862">Zinc</keyword>
<dbReference type="Proteomes" id="UP000006671">
    <property type="component" value="Unassembled WGS sequence"/>
</dbReference>
<dbReference type="AlphaFoldDB" id="D2UZG7"/>
<dbReference type="KEGG" id="ngr:NAEGRDRAFT_3530"/>
<dbReference type="GO" id="GO:0006511">
    <property type="term" value="P:ubiquitin-dependent protein catabolic process"/>
    <property type="evidence" value="ECO:0007669"/>
    <property type="project" value="TreeGrafter"/>
</dbReference>
<dbReference type="eggNOG" id="KOG1940">
    <property type="taxonomic scope" value="Eukaryota"/>
</dbReference>
<evidence type="ECO:0000313" key="8">
    <source>
        <dbReference type="EMBL" id="EFC50146.1"/>
    </source>
</evidence>
<dbReference type="OrthoDB" id="411372at2759"/>
<dbReference type="VEuPathDB" id="AmoebaDB:NAEGRDRAFT_3530"/>
<evidence type="ECO:0000259" key="6">
    <source>
        <dbReference type="PROSITE" id="PS51266"/>
    </source>
</evidence>
<keyword evidence="9" id="KW-1185">Reference proteome</keyword>
<dbReference type="PROSITE" id="PS50089">
    <property type="entry name" value="ZF_RING_2"/>
    <property type="match status" value="1"/>
</dbReference>
<dbReference type="InterPro" id="IPR008913">
    <property type="entry name" value="Znf_CHY"/>
</dbReference>
<dbReference type="GeneID" id="8863427"/>
<evidence type="ECO:0000256" key="3">
    <source>
        <dbReference type="ARBA" id="ARBA00022833"/>
    </source>
</evidence>
<dbReference type="InterPro" id="IPR037275">
    <property type="entry name" value="Znf_CTCHY_sf"/>
</dbReference>
<feature type="domain" description="CHY-type" evidence="6">
    <location>
        <begin position="1"/>
        <end position="73"/>
    </location>
</feature>
<dbReference type="GO" id="GO:0061630">
    <property type="term" value="F:ubiquitin protein ligase activity"/>
    <property type="evidence" value="ECO:0007669"/>
    <property type="project" value="TreeGrafter"/>
</dbReference>
<dbReference type="SMART" id="SM00184">
    <property type="entry name" value="RING"/>
    <property type="match status" value="1"/>
</dbReference>
<dbReference type="PROSITE" id="PS51266">
    <property type="entry name" value="ZF_CHY"/>
    <property type="match status" value="1"/>
</dbReference>